<dbReference type="EMBL" id="FXTX01000001">
    <property type="protein sequence ID" value="SMP00228.1"/>
    <property type="molecule type" value="Genomic_DNA"/>
</dbReference>
<evidence type="ECO:0000256" key="1">
    <source>
        <dbReference type="ARBA" id="ARBA00038494"/>
    </source>
</evidence>
<organism evidence="5 6">
    <name type="scientific">Venenivibrio stagnispumantis</name>
    <dbReference type="NCBI Taxonomy" id="407998"/>
    <lineage>
        <taxon>Bacteria</taxon>
        <taxon>Pseudomonadati</taxon>
        <taxon>Aquificota</taxon>
        <taxon>Aquificia</taxon>
        <taxon>Aquificales</taxon>
        <taxon>Hydrogenothermaceae</taxon>
        <taxon>Venenivibrio</taxon>
    </lineage>
</organism>
<dbReference type="InterPro" id="IPR029044">
    <property type="entry name" value="Nucleotide-diphossugar_trans"/>
</dbReference>
<accession>A0AA46ACK5</accession>
<dbReference type="Gene3D" id="3.90.550.10">
    <property type="entry name" value="Spore Coat Polysaccharide Biosynthesis Protein SpsA, Chain A"/>
    <property type="match status" value="1"/>
</dbReference>
<dbReference type="InterPro" id="IPR001173">
    <property type="entry name" value="Glyco_trans_2-like"/>
</dbReference>
<sequence length="496" mass="59142">MKEKLFPTVSACIIAKNEEKNLPRLLESLKGKFDEIVLVDTGSTDKTIEIAKSYGAKVYQKEWKGFGDARQFAVDKATSDWIWFFDADMELEEEEYKKFQLIINQIHKDENIEGLRVYYKNMTPYGKIQSISTTVHIHRNKPYLKWVGKIHERVVNINTNTIVVPQYQIFVRHYGYSDASTQKEKAKRNLNLLFEELKETEKNSYDYFINLFYIVQSYTTLSAFDKFYLKEVIKYAQQFFEEINPQDYKNTIFYKHIFVYTIKAYFELDDLENAKKYLNKFLEELGDYPDIIYLKAMIEEKENKIEDSIETFLYFVYLSDKIKQLGILENVISDYIININYVIYEKIDKYSSKKELLEMAERYWKETKGKNTALVYYLIQKEIDKEKAEKLLDKFIKLYQDDDRFFIELAKNKEDIEEQIKILEEAKIINPDNPDINLNLGKLYFKKEDYEKAFYNLKNYLEVSKDSSVIPLLKESIEKLGFSELSKNLTEKLKNF</sequence>
<evidence type="ECO:0000313" key="5">
    <source>
        <dbReference type="EMBL" id="SMP00228.1"/>
    </source>
</evidence>
<dbReference type="InterPro" id="IPR019734">
    <property type="entry name" value="TPR_rpt"/>
</dbReference>
<dbReference type="RefSeq" id="WP_265133711.1">
    <property type="nucleotide sequence ID" value="NZ_FXTX01000001.1"/>
</dbReference>
<feature type="repeat" description="TPR" evidence="2">
    <location>
        <begin position="434"/>
        <end position="467"/>
    </location>
</feature>
<dbReference type="PANTHER" id="PTHR43630:SF2">
    <property type="entry name" value="GLYCOSYLTRANSFERASE"/>
    <property type="match status" value="1"/>
</dbReference>
<keyword evidence="2" id="KW-0802">TPR repeat</keyword>
<comment type="similarity">
    <text evidence="1">Belongs to the glycosyltransferase 2 family. WaaE/KdtX subfamily.</text>
</comment>
<comment type="caution">
    <text evidence="5">The sequence shown here is derived from an EMBL/GenBank/DDBJ whole genome shotgun (WGS) entry which is preliminary data.</text>
</comment>
<keyword evidence="6" id="KW-1185">Reference proteome</keyword>
<evidence type="ECO:0000259" key="4">
    <source>
        <dbReference type="Pfam" id="PF00535"/>
    </source>
</evidence>
<reference evidence="5" key="1">
    <citation type="submission" date="2017-05" db="EMBL/GenBank/DDBJ databases">
        <authorList>
            <person name="Varghese N."/>
            <person name="Submissions S."/>
        </authorList>
    </citation>
    <scope>NUCLEOTIDE SEQUENCE</scope>
    <source>
        <strain evidence="5">DSM 18763</strain>
    </source>
</reference>
<evidence type="ECO:0000313" key="6">
    <source>
        <dbReference type="Proteomes" id="UP001157947"/>
    </source>
</evidence>
<keyword evidence="3" id="KW-0175">Coiled coil</keyword>
<evidence type="ECO:0000256" key="3">
    <source>
        <dbReference type="SAM" id="Coils"/>
    </source>
</evidence>
<dbReference type="CDD" id="cd02511">
    <property type="entry name" value="Beta4Glucosyltransferase"/>
    <property type="match status" value="1"/>
</dbReference>
<evidence type="ECO:0000256" key="2">
    <source>
        <dbReference type="PROSITE-ProRule" id="PRU00339"/>
    </source>
</evidence>
<dbReference type="Proteomes" id="UP001157947">
    <property type="component" value="Unassembled WGS sequence"/>
</dbReference>
<dbReference type="PROSITE" id="PS50005">
    <property type="entry name" value="TPR"/>
    <property type="match status" value="1"/>
</dbReference>
<dbReference type="AlphaFoldDB" id="A0AA46ACK5"/>
<dbReference type="Gene3D" id="1.25.40.10">
    <property type="entry name" value="Tetratricopeptide repeat domain"/>
    <property type="match status" value="1"/>
</dbReference>
<feature type="domain" description="Glycosyltransferase 2-like" evidence="4">
    <location>
        <begin position="10"/>
        <end position="131"/>
    </location>
</feature>
<feature type="coiled-coil region" evidence="3">
    <location>
        <begin position="176"/>
        <end position="203"/>
    </location>
</feature>
<proteinExistence type="inferred from homology"/>
<dbReference type="Pfam" id="PF00535">
    <property type="entry name" value="Glycos_transf_2"/>
    <property type="match status" value="1"/>
</dbReference>
<dbReference type="InterPro" id="IPR011990">
    <property type="entry name" value="TPR-like_helical_dom_sf"/>
</dbReference>
<dbReference type="SUPFAM" id="SSF53448">
    <property type="entry name" value="Nucleotide-diphospho-sugar transferases"/>
    <property type="match status" value="1"/>
</dbReference>
<gene>
    <name evidence="5" type="ORF">SAMN06264868_10124</name>
</gene>
<name>A0AA46ACK5_9AQUI</name>
<dbReference type="PANTHER" id="PTHR43630">
    <property type="entry name" value="POLY-BETA-1,6-N-ACETYL-D-GLUCOSAMINE SYNTHASE"/>
    <property type="match status" value="1"/>
</dbReference>
<protein>
    <submittedName>
        <fullName evidence="5">Glycosyltransferase involved in cell wall bisynthesis</fullName>
    </submittedName>
</protein>
<dbReference type="SUPFAM" id="SSF48452">
    <property type="entry name" value="TPR-like"/>
    <property type="match status" value="1"/>
</dbReference>